<name>A0A2N5RTU6_9BASI</name>
<evidence type="ECO:0000313" key="2">
    <source>
        <dbReference type="Proteomes" id="UP000235392"/>
    </source>
</evidence>
<proteinExistence type="predicted"/>
<dbReference type="Proteomes" id="UP000235392">
    <property type="component" value="Unassembled WGS sequence"/>
</dbReference>
<organism evidence="1 2">
    <name type="scientific">Puccinia coronata f. sp. avenae</name>
    <dbReference type="NCBI Taxonomy" id="200324"/>
    <lineage>
        <taxon>Eukaryota</taxon>
        <taxon>Fungi</taxon>
        <taxon>Dikarya</taxon>
        <taxon>Basidiomycota</taxon>
        <taxon>Pucciniomycotina</taxon>
        <taxon>Pucciniomycetes</taxon>
        <taxon>Pucciniales</taxon>
        <taxon>Pucciniaceae</taxon>
        <taxon>Puccinia</taxon>
    </lineage>
</organism>
<protein>
    <submittedName>
        <fullName evidence="1">Uncharacterized protein</fullName>
    </submittedName>
</protein>
<dbReference type="AlphaFoldDB" id="A0A2N5RTU6"/>
<comment type="caution">
    <text evidence="1">The sequence shown here is derived from an EMBL/GenBank/DDBJ whole genome shotgun (WGS) entry which is preliminary data.</text>
</comment>
<gene>
    <name evidence="1" type="ORF">PCASD_26876</name>
</gene>
<dbReference type="EMBL" id="PGCI01001581">
    <property type="protein sequence ID" value="PLW04417.1"/>
    <property type="molecule type" value="Genomic_DNA"/>
</dbReference>
<evidence type="ECO:0000313" key="1">
    <source>
        <dbReference type="EMBL" id="PLW04417.1"/>
    </source>
</evidence>
<sequence>MACSASSSNLLNKQVMTCLVAATCLPGSSHLLTKQLCRPAWLADISLLAEQV</sequence>
<reference evidence="1 2" key="1">
    <citation type="submission" date="2017-11" db="EMBL/GenBank/DDBJ databases">
        <title>De novo assembly and phasing of dikaryotic genomes from two isolates of Puccinia coronata f. sp. avenae, the causal agent of oat crown rust.</title>
        <authorList>
            <person name="Miller M.E."/>
            <person name="Zhang Y."/>
            <person name="Omidvar V."/>
            <person name="Sperschneider J."/>
            <person name="Schwessinger B."/>
            <person name="Raley C."/>
            <person name="Palmer J.M."/>
            <person name="Garnica D."/>
            <person name="Upadhyaya N."/>
            <person name="Rathjen J."/>
            <person name="Taylor J.M."/>
            <person name="Park R.F."/>
            <person name="Dodds P.N."/>
            <person name="Hirsch C.D."/>
            <person name="Kianian S.F."/>
            <person name="Figueroa M."/>
        </authorList>
    </citation>
    <scope>NUCLEOTIDE SEQUENCE [LARGE SCALE GENOMIC DNA]</scope>
    <source>
        <strain evidence="1">12SD80</strain>
    </source>
</reference>
<accession>A0A2N5RTU6</accession>